<dbReference type="EMBL" id="BGPR01005218">
    <property type="protein sequence ID" value="GBN07990.1"/>
    <property type="molecule type" value="Genomic_DNA"/>
</dbReference>
<accession>A0A4Y2L132</accession>
<dbReference type="AlphaFoldDB" id="A0A4Y2L132"/>
<organism evidence="2 3">
    <name type="scientific">Araneus ventricosus</name>
    <name type="common">Orbweaver spider</name>
    <name type="synonym">Epeira ventricosa</name>
    <dbReference type="NCBI Taxonomy" id="182803"/>
    <lineage>
        <taxon>Eukaryota</taxon>
        <taxon>Metazoa</taxon>
        <taxon>Ecdysozoa</taxon>
        <taxon>Arthropoda</taxon>
        <taxon>Chelicerata</taxon>
        <taxon>Arachnida</taxon>
        <taxon>Araneae</taxon>
        <taxon>Araneomorphae</taxon>
        <taxon>Entelegynae</taxon>
        <taxon>Araneoidea</taxon>
        <taxon>Araneidae</taxon>
        <taxon>Araneus</taxon>
    </lineage>
</organism>
<evidence type="ECO:0008006" key="4">
    <source>
        <dbReference type="Google" id="ProtNLM"/>
    </source>
</evidence>
<keyword evidence="3" id="KW-1185">Reference proteome</keyword>
<evidence type="ECO:0000256" key="1">
    <source>
        <dbReference type="SAM" id="SignalP"/>
    </source>
</evidence>
<feature type="chain" id="PRO_5021212474" description="Secreted protein" evidence="1">
    <location>
        <begin position="17"/>
        <end position="98"/>
    </location>
</feature>
<evidence type="ECO:0000313" key="2">
    <source>
        <dbReference type="EMBL" id="GBN07990.1"/>
    </source>
</evidence>
<sequence length="98" mass="11143">MQSIAVSILPLYVVRSLVLCHGRGAGEQLVIRSVLGRALGRRERWVGAGWPIVERLAGRNSGFGNTIYRQFIVLRLQRHLLKVFVTKFSKFLYNIFTA</sequence>
<proteinExistence type="predicted"/>
<name>A0A4Y2L132_ARAVE</name>
<evidence type="ECO:0000313" key="3">
    <source>
        <dbReference type="Proteomes" id="UP000499080"/>
    </source>
</evidence>
<feature type="signal peptide" evidence="1">
    <location>
        <begin position="1"/>
        <end position="16"/>
    </location>
</feature>
<reference evidence="2 3" key="1">
    <citation type="journal article" date="2019" name="Sci. Rep.">
        <title>Orb-weaving spider Araneus ventricosus genome elucidates the spidroin gene catalogue.</title>
        <authorList>
            <person name="Kono N."/>
            <person name="Nakamura H."/>
            <person name="Ohtoshi R."/>
            <person name="Moran D.A.P."/>
            <person name="Shinohara A."/>
            <person name="Yoshida Y."/>
            <person name="Fujiwara M."/>
            <person name="Mori M."/>
            <person name="Tomita M."/>
            <person name="Arakawa K."/>
        </authorList>
    </citation>
    <scope>NUCLEOTIDE SEQUENCE [LARGE SCALE GENOMIC DNA]</scope>
</reference>
<comment type="caution">
    <text evidence="2">The sequence shown here is derived from an EMBL/GenBank/DDBJ whole genome shotgun (WGS) entry which is preliminary data.</text>
</comment>
<gene>
    <name evidence="2" type="ORF">AVEN_24495_1</name>
</gene>
<keyword evidence="1" id="KW-0732">Signal</keyword>
<protein>
    <recommendedName>
        <fullName evidence="4">Secreted protein</fullName>
    </recommendedName>
</protein>
<dbReference type="Proteomes" id="UP000499080">
    <property type="component" value="Unassembled WGS sequence"/>
</dbReference>